<dbReference type="Pfam" id="PF14009">
    <property type="entry name" value="PADRE"/>
    <property type="match status" value="1"/>
</dbReference>
<organism evidence="1 2">
    <name type="scientific">Castilleja foliolosa</name>
    <dbReference type="NCBI Taxonomy" id="1961234"/>
    <lineage>
        <taxon>Eukaryota</taxon>
        <taxon>Viridiplantae</taxon>
        <taxon>Streptophyta</taxon>
        <taxon>Embryophyta</taxon>
        <taxon>Tracheophyta</taxon>
        <taxon>Spermatophyta</taxon>
        <taxon>Magnoliopsida</taxon>
        <taxon>eudicotyledons</taxon>
        <taxon>Gunneridae</taxon>
        <taxon>Pentapetalae</taxon>
        <taxon>asterids</taxon>
        <taxon>lamiids</taxon>
        <taxon>Lamiales</taxon>
        <taxon>Orobanchaceae</taxon>
        <taxon>Pedicularideae</taxon>
        <taxon>Castillejinae</taxon>
        <taxon>Castilleja</taxon>
    </lineage>
</organism>
<comment type="caution">
    <text evidence="1">The sequence shown here is derived from an EMBL/GenBank/DDBJ whole genome shotgun (WGS) entry which is preliminary data.</text>
</comment>
<keyword evidence="2" id="KW-1185">Reference proteome</keyword>
<proteinExistence type="predicted"/>
<accession>A0ABD3E0R4</accession>
<sequence length="143" mass="15739">MGNGCSSFNPSQSKSAKLIDLRRNTLRRIDITLTAAELMLEEPGHVISPASGNRLAAVKADECLIGGTVYVSIPICRVNGKLSESEMEIIGSICGKRKVKRRSSKVIPVVPEICGDDEINSLGKVNQYRIRQWKPTLEPIYEL</sequence>
<dbReference type="AlphaFoldDB" id="A0ABD3E0R4"/>
<dbReference type="InterPro" id="IPR025322">
    <property type="entry name" value="PADRE_dom"/>
</dbReference>
<dbReference type="PANTHER" id="PTHR33052">
    <property type="entry name" value="DUF4228 DOMAIN PROTEIN-RELATED"/>
    <property type="match status" value="1"/>
</dbReference>
<evidence type="ECO:0000313" key="2">
    <source>
        <dbReference type="Proteomes" id="UP001632038"/>
    </source>
</evidence>
<name>A0ABD3E0R4_9LAMI</name>
<protein>
    <submittedName>
        <fullName evidence="1">Uncharacterized protein</fullName>
    </submittedName>
</protein>
<dbReference type="EMBL" id="JAVIJP010000009">
    <property type="protein sequence ID" value="KAL3648103.1"/>
    <property type="molecule type" value="Genomic_DNA"/>
</dbReference>
<evidence type="ECO:0000313" key="1">
    <source>
        <dbReference type="EMBL" id="KAL3648103.1"/>
    </source>
</evidence>
<dbReference type="Proteomes" id="UP001632038">
    <property type="component" value="Unassembled WGS sequence"/>
</dbReference>
<reference evidence="2" key="1">
    <citation type="journal article" date="2024" name="IScience">
        <title>Strigolactones Initiate the Formation of Haustorium-like Structures in Castilleja.</title>
        <authorList>
            <person name="Buerger M."/>
            <person name="Peterson D."/>
            <person name="Chory J."/>
        </authorList>
    </citation>
    <scope>NUCLEOTIDE SEQUENCE [LARGE SCALE GENOMIC DNA]</scope>
</reference>
<gene>
    <name evidence="1" type="ORF">CASFOL_009071</name>
</gene>